<accession>A0A7S1QHS3</accession>
<name>A0A7S1QHS3_NEODS</name>
<sequence length="213" mass="21101">MFYDGYAPTAVGVALLRKRKATLPIEWEQTHGAAIAAVPPPPMDGAFSDAVPHALPEAAGAIKRALAAAPGLIVSPHLLKQQPTEKAAKKKGGPGKQPRAEAADTEAEVGTTPTPKGKMHRAEAGNVAATPAKSEDAAGSPATRKSKKGGKNGGASPTVAADTAAATATPKAAASTPAKASPAAAAAAATPSSDSKSVGKKKSKPTPKSGKKK</sequence>
<reference evidence="2" key="1">
    <citation type="submission" date="2021-01" db="EMBL/GenBank/DDBJ databases">
        <authorList>
            <person name="Corre E."/>
            <person name="Pelletier E."/>
            <person name="Niang G."/>
            <person name="Scheremetjew M."/>
            <person name="Finn R."/>
            <person name="Kale V."/>
            <person name="Holt S."/>
            <person name="Cochrane G."/>
            <person name="Meng A."/>
            <person name="Brown T."/>
            <person name="Cohen L."/>
        </authorList>
    </citation>
    <scope>NUCLEOTIDE SEQUENCE</scope>
    <source>
        <strain evidence="2">CCAP 1951/1</strain>
    </source>
</reference>
<evidence type="ECO:0000313" key="2">
    <source>
        <dbReference type="EMBL" id="CAD9137734.1"/>
    </source>
</evidence>
<proteinExistence type="predicted"/>
<feature type="compositionally biased region" description="Basic residues" evidence="1">
    <location>
        <begin position="198"/>
        <end position="213"/>
    </location>
</feature>
<evidence type="ECO:0000256" key="1">
    <source>
        <dbReference type="SAM" id="MobiDB-lite"/>
    </source>
</evidence>
<dbReference type="AlphaFoldDB" id="A0A7S1QHS3"/>
<feature type="region of interest" description="Disordered" evidence="1">
    <location>
        <begin position="77"/>
        <end position="213"/>
    </location>
</feature>
<organism evidence="2">
    <name type="scientific">Neobodo designis</name>
    <name type="common">Flagellated protozoan</name>
    <name type="synonym">Bodo designis</name>
    <dbReference type="NCBI Taxonomy" id="312471"/>
    <lineage>
        <taxon>Eukaryota</taxon>
        <taxon>Discoba</taxon>
        <taxon>Euglenozoa</taxon>
        <taxon>Kinetoplastea</taxon>
        <taxon>Metakinetoplastina</taxon>
        <taxon>Neobodonida</taxon>
        <taxon>Neobodo</taxon>
    </lineage>
</organism>
<gene>
    <name evidence="2" type="ORF">NDES1114_LOCUS25956</name>
</gene>
<protein>
    <submittedName>
        <fullName evidence="2">Uncharacterized protein</fullName>
    </submittedName>
</protein>
<dbReference type="EMBL" id="HBGF01038793">
    <property type="protein sequence ID" value="CAD9137734.1"/>
    <property type="molecule type" value="Transcribed_RNA"/>
</dbReference>
<feature type="compositionally biased region" description="Low complexity" evidence="1">
    <location>
        <begin position="154"/>
        <end position="196"/>
    </location>
</feature>